<reference evidence="2" key="1">
    <citation type="journal article" date="2021" name="mSystems">
        <title>Bacteria and Archaea Synergistically Convert Glycine Betaine to Biogenic Methane in the Formosa Cold Seep of the South China Sea.</title>
        <authorList>
            <person name="Li L."/>
            <person name="Zhang W."/>
            <person name="Zhang S."/>
            <person name="Song L."/>
            <person name="Sun Q."/>
            <person name="Zhang H."/>
            <person name="Xiang H."/>
            <person name="Dong X."/>
        </authorList>
    </citation>
    <scope>NUCLEOTIDE SEQUENCE</scope>
    <source>
        <strain evidence="2">ZWT</strain>
    </source>
</reference>
<accession>A0A9J6NYQ1</accession>
<keyword evidence="2" id="KW-0238">DNA-binding</keyword>
<proteinExistence type="predicted"/>
<evidence type="ECO:0000313" key="3">
    <source>
        <dbReference type="Proteomes" id="UP001056429"/>
    </source>
</evidence>
<dbReference type="Pfam" id="PF04397">
    <property type="entry name" value="LytTR"/>
    <property type="match status" value="1"/>
</dbReference>
<dbReference type="PANTHER" id="PTHR37299">
    <property type="entry name" value="TRANSCRIPTIONAL REGULATOR-RELATED"/>
    <property type="match status" value="1"/>
</dbReference>
<dbReference type="InterPro" id="IPR007492">
    <property type="entry name" value="LytTR_DNA-bd_dom"/>
</dbReference>
<evidence type="ECO:0000259" key="1">
    <source>
        <dbReference type="PROSITE" id="PS50930"/>
    </source>
</evidence>
<reference evidence="2" key="2">
    <citation type="submission" date="2021-04" db="EMBL/GenBank/DDBJ databases">
        <authorList>
            <person name="Dong X."/>
        </authorList>
    </citation>
    <scope>NUCLEOTIDE SEQUENCE</scope>
    <source>
        <strain evidence="2">ZWT</strain>
    </source>
</reference>
<dbReference type="RefSeq" id="WP_250857984.1">
    <property type="nucleotide sequence ID" value="NZ_JAGSOJ010000001.1"/>
</dbReference>
<evidence type="ECO:0000313" key="2">
    <source>
        <dbReference type="EMBL" id="MCM1989102.1"/>
    </source>
</evidence>
<comment type="caution">
    <text evidence="2">The sequence shown here is derived from an EMBL/GenBank/DDBJ whole genome shotgun (WGS) entry which is preliminary data.</text>
</comment>
<gene>
    <name evidence="2" type="ORF">KDK92_05070</name>
</gene>
<dbReference type="InterPro" id="IPR046947">
    <property type="entry name" value="LytR-like"/>
</dbReference>
<protein>
    <submittedName>
        <fullName evidence="2">LytTR family transcriptional regulator DNA-binding domain-containing protein</fullName>
    </submittedName>
</protein>
<feature type="domain" description="HTH LytTR-type" evidence="1">
    <location>
        <begin position="48"/>
        <end position="148"/>
    </location>
</feature>
<dbReference type="PANTHER" id="PTHR37299:SF4">
    <property type="entry name" value="TRANSCRIPTIONAL REGULATOR"/>
    <property type="match status" value="1"/>
</dbReference>
<dbReference type="PROSITE" id="PS50930">
    <property type="entry name" value="HTH_LYTTR"/>
    <property type="match status" value="1"/>
</dbReference>
<sequence length="153" mass="18566">MKLRLFQDDKLKEEHIDVHYRVMTPKIEKVIEVLEGDQVRLHLYGKTEKNEQILIRISDIYYFEYVDKRTFAYLKEEVYQVQESLAKLEVELAQEGFVRINKSNLVNIYHIHSIKPEVNMRVKAIMENKECLIINRSYKSRFQQYLKERRNVL</sequence>
<dbReference type="EMBL" id="JAGSOJ010000001">
    <property type="protein sequence ID" value="MCM1989102.1"/>
    <property type="molecule type" value="Genomic_DNA"/>
</dbReference>
<name>A0A9J6NYQ1_9CLOT</name>
<organism evidence="2 3">
    <name type="scientific">Oceanirhabdus seepicola</name>
    <dbReference type="NCBI Taxonomy" id="2828781"/>
    <lineage>
        <taxon>Bacteria</taxon>
        <taxon>Bacillati</taxon>
        <taxon>Bacillota</taxon>
        <taxon>Clostridia</taxon>
        <taxon>Eubacteriales</taxon>
        <taxon>Clostridiaceae</taxon>
        <taxon>Oceanirhabdus</taxon>
    </lineage>
</organism>
<dbReference type="GO" id="GO:0000156">
    <property type="term" value="F:phosphorelay response regulator activity"/>
    <property type="evidence" value="ECO:0007669"/>
    <property type="project" value="InterPro"/>
</dbReference>
<keyword evidence="3" id="KW-1185">Reference proteome</keyword>
<dbReference type="GO" id="GO:0003677">
    <property type="term" value="F:DNA binding"/>
    <property type="evidence" value="ECO:0007669"/>
    <property type="project" value="UniProtKB-KW"/>
</dbReference>
<dbReference type="Proteomes" id="UP001056429">
    <property type="component" value="Unassembled WGS sequence"/>
</dbReference>
<dbReference type="Gene3D" id="2.40.50.1020">
    <property type="entry name" value="LytTr DNA-binding domain"/>
    <property type="match status" value="1"/>
</dbReference>
<dbReference type="SMART" id="SM00850">
    <property type="entry name" value="LytTR"/>
    <property type="match status" value="1"/>
</dbReference>
<dbReference type="AlphaFoldDB" id="A0A9J6NYQ1"/>